<dbReference type="AlphaFoldDB" id="A0A0E9PM76"/>
<dbReference type="InterPro" id="IPR029071">
    <property type="entry name" value="Ubiquitin-like_domsf"/>
</dbReference>
<organism evidence="2">
    <name type="scientific">Anguilla anguilla</name>
    <name type="common">European freshwater eel</name>
    <name type="synonym">Muraena anguilla</name>
    <dbReference type="NCBI Taxonomy" id="7936"/>
    <lineage>
        <taxon>Eukaryota</taxon>
        <taxon>Metazoa</taxon>
        <taxon>Chordata</taxon>
        <taxon>Craniata</taxon>
        <taxon>Vertebrata</taxon>
        <taxon>Euteleostomi</taxon>
        <taxon>Actinopterygii</taxon>
        <taxon>Neopterygii</taxon>
        <taxon>Teleostei</taxon>
        <taxon>Anguilliformes</taxon>
        <taxon>Anguillidae</taxon>
        <taxon>Anguilla</taxon>
    </lineage>
</organism>
<dbReference type="InterPro" id="IPR000626">
    <property type="entry name" value="Ubiquitin-like_dom"/>
</dbReference>
<sequence length="38" mass="4144">MEDMKTLSDYGIQNGSVVRMIRRMSGGSVEPPGPCNVM</sequence>
<protein>
    <recommendedName>
        <fullName evidence="1">Ubiquitin-like domain-containing protein</fullName>
    </recommendedName>
</protein>
<reference evidence="2" key="1">
    <citation type="submission" date="2014-11" db="EMBL/GenBank/DDBJ databases">
        <authorList>
            <person name="Amaro Gonzalez C."/>
        </authorList>
    </citation>
    <scope>NUCLEOTIDE SEQUENCE</scope>
</reference>
<dbReference type="Gene3D" id="3.10.20.90">
    <property type="entry name" value="Phosphatidylinositol 3-kinase Catalytic Subunit, Chain A, domain 1"/>
    <property type="match status" value="1"/>
</dbReference>
<feature type="domain" description="Ubiquitin-like" evidence="1">
    <location>
        <begin position="1"/>
        <end position="27"/>
    </location>
</feature>
<dbReference type="CDD" id="cd17039">
    <property type="entry name" value="Ubl_ubiquitin_like"/>
    <property type="match status" value="1"/>
</dbReference>
<reference evidence="2" key="2">
    <citation type="journal article" date="2015" name="Fish Shellfish Immunol.">
        <title>Early steps in the European eel (Anguilla anguilla)-Vibrio vulnificus interaction in the gills: Role of the RtxA13 toxin.</title>
        <authorList>
            <person name="Callol A."/>
            <person name="Pajuelo D."/>
            <person name="Ebbesson L."/>
            <person name="Teles M."/>
            <person name="MacKenzie S."/>
            <person name="Amaro C."/>
        </authorList>
    </citation>
    <scope>NUCLEOTIDE SEQUENCE</scope>
</reference>
<dbReference type="SUPFAM" id="SSF54236">
    <property type="entry name" value="Ubiquitin-like"/>
    <property type="match status" value="1"/>
</dbReference>
<name>A0A0E9PM76_ANGAN</name>
<proteinExistence type="predicted"/>
<dbReference type="EMBL" id="GBXM01103649">
    <property type="protein sequence ID" value="JAH04928.1"/>
    <property type="molecule type" value="Transcribed_RNA"/>
</dbReference>
<dbReference type="PROSITE" id="PS50053">
    <property type="entry name" value="UBIQUITIN_2"/>
    <property type="match status" value="1"/>
</dbReference>
<evidence type="ECO:0000313" key="2">
    <source>
        <dbReference type="EMBL" id="JAH04928.1"/>
    </source>
</evidence>
<accession>A0A0E9PM76</accession>
<evidence type="ECO:0000259" key="1">
    <source>
        <dbReference type="PROSITE" id="PS50053"/>
    </source>
</evidence>